<feature type="binding site" evidence="2">
    <location>
        <position position="241"/>
    </location>
    <ligand>
        <name>[2Fe-2S] cluster</name>
        <dbReference type="ChEBI" id="CHEBI:190135"/>
    </ligand>
</feature>
<comment type="cofactor">
    <cofactor evidence="1">
        <name>FAD</name>
        <dbReference type="ChEBI" id="CHEBI:57692"/>
    </cofactor>
    <text evidence="1">Binds 1 FAD per subunit.</text>
</comment>
<dbReference type="KEGG" id="acx:Achr_21060"/>
<dbReference type="InterPro" id="IPR050353">
    <property type="entry name" value="PyrK_electron_transfer"/>
</dbReference>
<feature type="binding site" evidence="2">
    <location>
        <position position="249"/>
    </location>
    <ligand>
        <name>[2Fe-2S] cluster</name>
        <dbReference type="ChEBI" id="CHEBI:190135"/>
    </ligand>
</feature>
<keyword evidence="5" id="KW-1185">Reference proteome</keyword>
<keyword evidence="2" id="KW-0408">Iron</keyword>
<dbReference type="Gene3D" id="3.40.50.80">
    <property type="entry name" value="Nucleotide-binding domain of ferredoxin-NADP reductase (FNR) module"/>
    <property type="match status" value="1"/>
</dbReference>
<dbReference type="PRINTS" id="PR00410">
    <property type="entry name" value="PHEHYDRXLASE"/>
</dbReference>
<dbReference type="RefSeq" id="WP_039804176.1">
    <property type="nucleotide sequence ID" value="NZ_CP010415.1"/>
</dbReference>
<dbReference type="SUPFAM" id="SSF52343">
    <property type="entry name" value="Ferredoxin reductase-like, C-terminal NADP-linked domain"/>
    <property type="match status" value="1"/>
</dbReference>
<keyword evidence="1" id="KW-0285">Flavoprotein</keyword>
<keyword evidence="2" id="KW-0479">Metal-binding</keyword>
<dbReference type="PANTHER" id="PTHR43513">
    <property type="entry name" value="DIHYDROOROTATE DEHYDROGENASE B (NAD(+)), ELECTRON TRANSFER SUBUNIT"/>
    <property type="match status" value="1"/>
</dbReference>
<evidence type="ECO:0000313" key="4">
    <source>
        <dbReference type="EMBL" id="AJE21556.1"/>
    </source>
</evidence>
<dbReference type="SUPFAM" id="SSF63380">
    <property type="entry name" value="Riboflavin synthase domain-like"/>
    <property type="match status" value="1"/>
</dbReference>
<keyword evidence="2" id="KW-0001">2Fe-2S</keyword>
<dbReference type="InterPro" id="IPR012165">
    <property type="entry name" value="Cyt_c3_hydrogenase_gsu"/>
</dbReference>
<keyword evidence="1" id="KW-0274">FAD</keyword>
<dbReference type="AlphaFoldDB" id="A0A0C4WMH5"/>
<dbReference type="GO" id="GO:0046872">
    <property type="term" value="F:metal ion binding"/>
    <property type="evidence" value="ECO:0007669"/>
    <property type="project" value="UniProtKB-KW"/>
</dbReference>
<evidence type="ECO:0000313" key="5">
    <source>
        <dbReference type="Proteomes" id="UP000068210"/>
    </source>
</evidence>
<feature type="domain" description="FAD-binding FR-type" evidence="3">
    <location>
        <begin position="4"/>
        <end position="103"/>
    </location>
</feature>
<dbReference type="PIRSF" id="PIRSF006816">
    <property type="entry name" value="Cyc3_hyd_g"/>
    <property type="match status" value="1"/>
</dbReference>
<dbReference type="PANTHER" id="PTHR43513:SF3">
    <property type="entry name" value="DIHYDROOROTATE DEHYDROGENASE B (NAD(+)), ELECTRON TRANSFER SUBUNIT-RELATED"/>
    <property type="match status" value="1"/>
</dbReference>
<dbReference type="InterPro" id="IPR039261">
    <property type="entry name" value="FNR_nucleotide-bd"/>
</dbReference>
<gene>
    <name evidence="4" type="ORF">Achr_21060</name>
</gene>
<accession>A0A0C4WMH5</accession>
<reference evidence="4 5" key="1">
    <citation type="journal article" date="2015" name="PLoS ONE">
        <title>Azotobacter Genomes: The Genome of Azotobacter chroococcum NCIMB 8003 (ATCC 4412).</title>
        <authorList>
            <person name="Robson R.L."/>
            <person name="Jones R."/>
            <person name="Robson R.M."/>
            <person name="Schwartz A."/>
            <person name="Richardson T.H."/>
        </authorList>
    </citation>
    <scope>NUCLEOTIDE SEQUENCE [LARGE SCALE GENOMIC DNA]</scope>
    <source>
        <strain evidence="4 5">NCIMB 8003</strain>
    </source>
</reference>
<dbReference type="Proteomes" id="UP000068210">
    <property type="component" value="Chromosome"/>
</dbReference>
<evidence type="ECO:0000256" key="2">
    <source>
        <dbReference type="PIRSR" id="PIRSR006816-2"/>
    </source>
</evidence>
<evidence type="ECO:0000256" key="1">
    <source>
        <dbReference type="PIRSR" id="PIRSR006816-1"/>
    </source>
</evidence>
<evidence type="ECO:0000259" key="3">
    <source>
        <dbReference type="PROSITE" id="PS51384"/>
    </source>
</evidence>
<dbReference type="GO" id="GO:0016491">
    <property type="term" value="F:oxidoreductase activity"/>
    <property type="evidence" value="ECO:0007669"/>
    <property type="project" value="InterPro"/>
</dbReference>
<feature type="binding site" evidence="2">
    <location>
        <position position="238"/>
    </location>
    <ligand>
        <name>[2Fe-2S] cluster</name>
        <dbReference type="ChEBI" id="CHEBI:190135"/>
    </ligand>
</feature>
<dbReference type="HOGENOM" id="CLU_003827_1_1_6"/>
<dbReference type="EMBL" id="CP010415">
    <property type="protein sequence ID" value="AJE21556.1"/>
    <property type="molecule type" value="Genomic_DNA"/>
</dbReference>
<dbReference type="Gene3D" id="2.40.30.10">
    <property type="entry name" value="Translation factors"/>
    <property type="match status" value="1"/>
</dbReference>
<dbReference type="Pfam" id="PF00175">
    <property type="entry name" value="NAD_binding_1"/>
    <property type="match status" value="1"/>
</dbReference>
<sequence>MVSLVPRPMQLLEFHDEGEGCRQFSFALQSPRPGDQAVMPGQFFMLTVPGVGEAPFSYVRPPDWQGRFSALIRKEGAMSPALFGLEPGARLGYRGAFGIGWPDLSGVRRVLVVAGGSGLAALAGLIEALIRGGRQDALTLVYGARSPGHQVLARERAQWRGALELIEILERREDGRVGGSPLVPLQAQLAGQRPEAVLCCGPEPMMQSVAELCLAHGMPPTAIWLSIERRLECGMGRCGRCHVGRSSACQEGPVYRYDRYLDRLAEEQDARRPC</sequence>
<protein>
    <submittedName>
        <fullName evidence="4">Oxidoreductase FAD/NAD(P)-binding:Oxidoreductase FAD-binding region</fullName>
    </submittedName>
</protein>
<keyword evidence="2" id="KW-0411">Iron-sulfur</keyword>
<feature type="binding site" evidence="2">
    <location>
        <position position="233"/>
    </location>
    <ligand>
        <name>[2Fe-2S] cluster</name>
        <dbReference type="ChEBI" id="CHEBI:190135"/>
    </ligand>
</feature>
<comment type="cofactor">
    <cofactor evidence="2">
        <name>[2Fe-2S] cluster</name>
        <dbReference type="ChEBI" id="CHEBI:190135"/>
    </cofactor>
    <text evidence="2">Binds 1 [2Fe-2S] cluster per subunit.</text>
</comment>
<dbReference type="InterPro" id="IPR001433">
    <property type="entry name" value="OxRdtase_FAD/NAD-bd"/>
</dbReference>
<organism evidence="4 5">
    <name type="scientific">Azotobacter chroococcum NCIMB 8003</name>
    <dbReference type="NCBI Taxonomy" id="1328314"/>
    <lineage>
        <taxon>Bacteria</taxon>
        <taxon>Pseudomonadati</taxon>
        <taxon>Pseudomonadota</taxon>
        <taxon>Gammaproteobacteria</taxon>
        <taxon>Pseudomonadales</taxon>
        <taxon>Pseudomonadaceae</taxon>
        <taxon>Azotobacter</taxon>
    </lineage>
</organism>
<dbReference type="GO" id="GO:0050660">
    <property type="term" value="F:flavin adenine dinucleotide binding"/>
    <property type="evidence" value="ECO:0007669"/>
    <property type="project" value="InterPro"/>
</dbReference>
<dbReference type="GO" id="GO:0006221">
    <property type="term" value="P:pyrimidine nucleotide biosynthetic process"/>
    <property type="evidence" value="ECO:0007669"/>
    <property type="project" value="InterPro"/>
</dbReference>
<dbReference type="InterPro" id="IPR019480">
    <property type="entry name" value="Dihydroorotate_DH_Fe-S-bd"/>
</dbReference>
<feature type="binding site" evidence="1">
    <location>
        <begin position="71"/>
        <end position="73"/>
    </location>
    <ligand>
        <name>FAD</name>
        <dbReference type="ChEBI" id="CHEBI:57692"/>
    </ligand>
</feature>
<name>A0A0C4WMH5_9GAMM</name>
<dbReference type="CDD" id="cd06221">
    <property type="entry name" value="sulfite_reductase_like"/>
    <property type="match status" value="1"/>
</dbReference>
<dbReference type="InterPro" id="IPR017927">
    <property type="entry name" value="FAD-bd_FR_type"/>
</dbReference>
<dbReference type="GO" id="GO:0051537">
    <property type="term" value="F:2 iron, 2 sulfur cluster binding"/>
    <property type="evidence" value="ECO:0007669"/>
    <property type="project" value="UniProtKB-KW"/>
</dbReference>
<dbReference type="InterPro" id="IPR017938">
    <property type="entry name" value="Riboflavin_synthase-like_b-brl"/>
</dbReference>
<dbReference type="Pfam" id="PF10418">
    <property type="entry name" value="DHODB_Fe-S_bind"/>
    <property type="match status" value="1"/>
</dbReference>
<dbReference type="STRING" id="1328314.Achr_21060"/>
<dbReference type="PROSITE" id="PS51384">
    <property type="entry name" value="FAD_FR"/>
    <property type="match status" value="1"/>
</dbReference>
<proteinExistence type="predicted"/>